<dbReference type="PRINTS" id="PR00838">
    <property type="entry name" value="V5ALLERGEN"/>
</dbReference>
<dbReference type="Gene3D" id="3.40.33.10">
    <property type="entry name" value="CAP"/>
    <property type="match status" value="1"/>
</dbReference>
<feature type="compositionally biased region" description="Gly residues" evidence="1">
    <location>
        <begin position="390"/>
        <end position="404"/>
    </location>
</feature>
<feature type="compositionally biased region" description="Gly residues" evidence="1">
    <location>
        <begin position="346"/>
        <end position="356"/>
    </location>
</feature>
<dbReference type="OrthoDB" id="414826at2759"/>
<evidence type="ECO:0000313" key="5">
    <source>
        <dbReference type="Proteomes" id="UP000821853"/>
    </source>
</evidence>
<keyword evidence="2" id="KW-1133">Transmembrane helix</keyword>
<feature type="compositionally biased region" description="Gly residues" evidence="1">
    <location>
        <begin position="298"/>
        <end position="308"/>
    </location>
</feature>
<dbReference type="Pfam" id="PF00188">
    <property type="entry name" value="CAP"/>
    <property type="match status" value="1"/>
</dbReference>
<name>A0A9J6GLB3_HAELO</name>
<reference evidence="4 5" key="1">
    <citation type="journal article" date="2020" name="Cell">
        <title>Large-Scale Comparative Analyses of Tick Genomes Elucidate Their Genetic Diversity and Vector Capacities.</title>
        <authorList>
            <consortium name="Tick Genome and Microbiome Consortium (TIGMIC)"/>
            <person name="Jia N."/>
            <person name="Wang J."/>
            <person name="Shi W."/>
            <person name="Du L."/>
            <person name="Sun Y."/>
            <person name="Zhan W."/>
            <person name="Jiang J.F."/>
            <person name="Wang Q."/>
            <person name="Zhang B."/>
            <person name="Ji P."/>
            <person name="Bell-Sakyi L."/>
            <person name="Cui X.M."/>
            <person name="Yuan T.T."/>
            <person name="Jiang B.G."/>
            <person name="Yang W.F."/>
            <person name="Lam T.T."/>
            <person name="Chang Q.C."/>
            <person name="Ding S.J."/>
            <person name="Wang X.J."/>
            <person name="Zhu J.G."/>
            <person name="Ruan X.D."/>
            <person name="Zhao L."/>
            <person name="Wei J.T."/>
            <person name="Ye R.Z."/>
            <person name="Que T.C."/>
            <person name="Du C.H."/>
            <person name="Zhou Y.H."/>
            <person name="Cheng J.X."/>
            <person name="Dai P.F."/>
            <person name="Guo W.B."/>
            <person name="Han X.H."/>
            <person name="Huang E.J."/>
            <person name="Li L.F."/>
            <person name="Wei W."/>
            <person name="Gao Y.C."/>
            <person name="Liu J.Z."/>
            <person name="Shao H.Z."/>
            <person name="Wang X."/>
            <person name="Wang C.C."/>
            <person name="Yang T.C."/>
            <person name="Huo Q.B."/>
            <person name="Li W."/>
            <person name="Chen H.Y."/>
            <person name="Chen S.E."/>
            <person name="Zhou L.G."/>
            <person name="Ni X.B."/>
            <person name="Tian J.H."/>
            <person name="Sheng Y."/>
            <person name="Liu T."/>
            <person name="Pan Y.S."/>
            <person name="Xia L.Y."/>
            <person name="Li J."/>
            <person name="Zhao F."/>
            <person name="Cao W.C."/>
        </authorList>
    </citation>
    <scope>NUCLEOTIDE SEQUENCE [LARGE SCALE GENOMIC DNA]</scope>
    <source>
        <strain evidence="4">HaeL-2018</strain>
    </source>
</reference>
<dbReference type="PRINTS" id="PR00837">
    <property type="entry name" value="V5TPXLIKE"/>
</dbReference>
<dbReference type="CDD" id="cd05380">
    <property type="entry name" value="CAP_euk"/>
    <property type="match status" value="1"/>
</dbReference>
<feature type="compositionally biased region" description="Basic and acidic residues" evidence="1">
    <location>
        <begin position="286"/>
        <end position="297"/>
    </location>
</feature>
<comment type="caution">
    <text evidence="4">The sequence shown here is derived from an EMBL/GenBank/DDBJ whole genome shotgun (WGS) entry which is preliminary data.</text>
</comment>
<dbReference type="SMART" id="SM00198">
    <property type="entry name" value="SCP"/>
    <property type="match status" value="1"/>
</dbReference>
<feature type="domain" description="SCP" evidence="3">
    <location>
        <begin position="72"/>
        <end position="233"/>
    </location>
</feature>
<organism evidence="4 5">
    <name type="scientific">Haemaphysalis longicornis</name>
    <name type="common">Bush tick</name>
    <dbReference type="NCBI Taxonomy" id="44386"/>
    <lineage>
        <taxon>Eukaryota</taxon>
        <taxon>Metazoa</taxon>
        <taxon>Ecdysozoa</taxon>
        <taxon>Arthropoda</taxon>
        <taxon>Chelicerata</taxon>
        <taxon>Arachnida</taxon>
        <taxon>Acari</taxon>
        <taxon>Parasitiformes</taxon>
        <taxon>Ixodida</taxon>
        <taxon>Ixodoidea</taxon>
        <taxon>Ixodidae</taxon>
        <taxon>Haemaphysalinae</taxon>
        <taxon>Haemaphysalis</taxon>
    </lineage>
</organism>
<proteinExistence type="predicted"/>
<keyword evidence="2" id="KW-0472">Membrane</keyword>
<feature type="compositionally biased region" description="Gly residues" evidence="1">
    <location>
        <begin position="442"/>
        <end position="452"/>
    </location>
</feature>
<dbReference type="InterPro" id="IPR001283">
    <property type="entry name" value="CRISP-related"/>
</dbReference>
<evidence type="ECO:0000256" key="1">
    <source>
        <dbReference type="SAM" id="MobiDB-lite"/>
    </source>
</evidence>
<dbReference type="Proteomes" id="UP000821853">
    <property type="component" value="Chromosome 5"/>
</dbReference>
<accession>A0A9J6GLB3</accession>
<protein>
    <recommendedName>
        <fullName evidence="3">SCP domain-containing protein</fullName>
    </recommendedName>
</protein>
<dbReference type="AlphaFoldDB" id="A0A9J6GLB3"/>
<feature type="region of interest" description="Disordered" evidence="1">
    <location>
        <begin position="257"/>
        <end position="487"/>
    </location>
</feature>
<dbReference type="SUPFAM" id="SSF55797">
    <property type="entry name" value="PR-1-like"/>
    <property type="match status" value="1"/>
</dbReference>
<evidence type="ECO:0000259" key="3">
    <source>
        <dbReference type="SMART" id="SM00198"/>
    </source>
</evidence>
<feature type="compositionally biased region" description="Basic and acidic residues" evidence="1">
    <location>
        <begin position="405"/>
        <end position="441"/>
    </location>
</feature>
<feature type="compositionally biased region" description="Basic and acidic residues" evidence="1">
    <location>
        <begin position="309"/>
        <end position="345"/>
    </location>
</feature>
<dbReference type="InterPro" id="IPR035940">
    <property type="entry name" value="CAP_sf"/>
</dbReference>
<dbReference type="InterPro" id="IPR014044">
    <property type="entry name" value="CAP_dom"/>
</dbReference>
<evidence type="ECO:0000313" key="4">
    <source>
        <dbReference type="EMBL" id="KAH9376107.1"/>
    </source>
</evidence>
<keyword evidence="5" id="KW-1185">Reference proteome</keyword>
<sequence>MTRKKKTVKMEIKTVALVWGFLFDAVTSLPLGSQQWQQWNMCYMDCQRHPSHTICRPPKSSCRVRMKGVDAAARSEILRVHNNYRSQVALGQLHGYPPAADMQELLWDDDLATVAQAWAEQCERKHDPGIDRCTRRFQAVGQNLGNTLTQDVSGTNWPGIITAWFEEYKIYRPQWVNAFRVVRGQKVGHFAQAIWAKTRYVGCGFAYVYGIHRGWPHSRFYACNYAPAGNELTSPIYQEGRTCSACPESTRCTPATGLCGNPSSSGGDSDGNGSGHDNRGSQGGDGGHDDAGRHGDGSGHGNAGSHGGDGGHDHGGRHGDGSGHGHRGSHGDGGGHEDGGRHGDGSGHGNAGSHGGDGGHDHGGRHGDGSGHGHRGSHGDGGGHDDGGSRGDGSGYDDGGSRGGDGGHDHGGRHGDGSGHGHRGSHGDGSGHDDSGRHGDGSGHGNAGSHGGDGGHDHGTGHGGGSSRDDAGRGDSGGSGEDSGASGASMSWLTLLAPFFLGMVIAILGFGTVCFFCISQRGAEDTQAVLDAGAFQPLGATEQPTANSTATFTATQ</sequence>
<dbReference type="InterPro" id="IPR002413">
    <property type="entry name" value="V5_allergen-like"/>
</dbReference>
<evidence type="ECO:0000256" key="2">
    <source>
        <dbReference type="SAM" id="Phobius"/>
    </source>
</evidence>
<feature type="compositionally biased region" description="Basic and acidic residues" evidence="1">
    <location>
        <begin position="357"/>
        <end position="389"/>
    </location>
</feature>
<dbReference type="EMBL" id="JABSTR010000007">
    <property type="protein sequence ID" value="KAH9376107.1"/>
    <property type="molecule type" value="Genomic_DNA"/>
</dbReference>
<gene>
    <name evidence="4" type="ORF">HPB48_014497</name>
</gene>
<feature type="transmembrane region" description="Helical" evidence="2">
    <location>
        <begin position="492"/>
        <end position="518"/>
    </location>
</feature>
<dbReference type="VEuPathDB" id="VectorBase:HLOH_043193"/>
<dbReference type="PANTHER" id="PTHR10334">
    <property type="entry name" value="CYSTEINE-RICH SECRETORY PROTEIN-RELATED"/>
    <property type="match status" value="1"/>
</dbReference>
<keyword evidence="2" id="KW-0812">Transmembrane</keyword>